<name>A0A811RAS4_9POAL</name>
<feature type="chain" id="PRO_5032952689" evidence="1">
    <location>
        <begin position="24"/>
        <end position="156"/>
    </location>
</feature>
<evidence type="ECO:0000313" key="3">
    <source>
        <dbReference type="Proteomes" id="UP000604825"/>
    </source>
</evidence>
<sequence>MRLLVALWAVLAHILGCADVLHAGHQPLSRIAIERATAALVDSASINAHPTVLGLKVLLLPSPSLLQYHLSLAHSHFLELKTCLLLIVRLSAWDMVTWWCSRVRAVTGWSSSSRIRTPPTTTGSASSLLQVSALKPAMLILPSFCRGPWTLLSATG</sequence>
<dbReference type="AlphaFoldDB" id="A0A811RAS4"/>
<organism evidence="2 3">
    <name type="scientific">Miscanthus lutarioriparius</name>
    <dbReference type="NCBI Taxonomy" id="422564"/>
    <lineage>
        <taxon>Eukaryota</taxon>
        <taxon>Viridiplantae</taxon>
        <taxon>Streptophyta</taxon>
        <taxon>Embryophyta</taxon>
        <taxon>Tracheophyta</taxon>
        <taxon>Spermatophyta</taxon>
        <taxon>Magnoliopsida</taxon>
        <taxon>Liliopsida</taxon>
        <taxon>Poales</taxon>
        <taxon>Poaceae</taxon>
        <taxon>PACMAD clade</taxon>
        <taxon>Panicoideae</taxon>
        <taxon>Andropogonodae</taxon>
        <taxon>Andropogoneae</taxon>
        <taxon>Saccharinae</taxon>
        <taxon>Miscanthus</taxon>
    </lineage>
</organism>
<keyword evidence="3" id="KW-1185">Reference proteome</keyword>
<protein>
    <submittedName>
        <fullName evidence="2">Uncharacterized protein</fullName>
    </submittedName>
</protein>
<feature type="signal peptide" evidence="1">
    <location>
        <begin position="1"/>
        <end position="23"/>
    </location>
</feature>
<proteinExistence type="predicted"/>
<dbReference type="EMBL" id="CAJGYO010000014">
    <property type="protein sequence ID" value="CAD6267297.1"/>
    <property type="molecule type" value="Genomic_DNA"/>
</dbReference>
<reference evidence="2" key="1">
    <citation type="submission" date="2020-10" db="EMBL/GenBank/DDBJ databases">
        <authorList>
            <person name="Han B."/>
            <person name="Lu T."/>
            <person name="Zhao Q."/>
            <person name="Huang X."/>
            <person name="Zhao Y."/>
        </authorList>
    </citation>
    <scope>NUCLEOTIDE SEQUENCE</scope>
</reference>
<dbReference type="Proteomes" id="UP000604825">
    <property type="component" value="Unassembled WGS sequence"/>
</dbReference>
<evidence type="ECO:0000256" key="1">
    <source>
        <dbReference type="SAM" id="SignalP"/>
    </source>
</evidence>
<comment type="caution">
    <text evidence="2">The sequence shown here is derived from an EMBL/GenBank/DDBJ whole genome shotgun (WGS) entry which is preliminary data.</text>
</comment>
<accession>A0A811RAS4</accession>
<keyword evidence="1" id="KW-0732">Signal</keyword>
<gene>
    <name evidence="2" type="ORF">NCGR_LOCUS50602</name>
</gene>
<evidence type="ECO:0000313" key="2">
    <source>
        <dbReference type="EMBL" id="CAD6267297.1"/>
    </source>
</evidence>